<feature type="non-terminal residue" evidence="1">
    <location>
        <position position="1"/>
    </location>
</feature>
<evidence type="ECO:0000313" key="1">
    <source>
        <dbReference type="EMBL" id="GAG37928.1"/>
    </source>
</evidence>
<name>X0XMP4_9ZZZZ</name>
<reference evidence="1" key="1">
    <citation type="journal article" date="2014" name="Front. Microbiol.">
        <title>High frequency of phylogenetically diverse reductive dehalogenase-homologous genes in deep subseafloor sedimentary metagenomes.</title>
        <authorList>
            <person name="Kawai M."/>
            <person name="Futagami T."/>
            <person name="Toyoda A."/>
            <person name="Takaki Y."/>
            <person name="Nishi S."/>
            <person name="Hori S."/>
            <person name="Arai W."/>
            <person name="Tsubouchi T."/>
            <person name="Morono Y."/>
            <person name="Uchiyama I."/>
            <person name="Ito T."/>
            <person name="Fujiyama A."/>
            <person name="Inagaki F."/>
            <person name="Takami H."/>
        </authorList>
    </citation>
    <scope>NUCLEOTIDE SEQUENCE</scope>
    <source>
        <strain evidence="1">Expedition CK06-06</strain>
    </source>
</reference>
<proteinExistence type="predicted"/>
<dbReference type="AlphaFoldDB" id="X0XMP4"/>
<accession>X0XMP4</accession>
<protein>
    <submittedName>
        <fullName evidence="1">Uncharacterized protein</fullName>
    </submittedName>
</protein>
<sequence length="96" mass="10693">SPVNDFDSMIIDVEHVNDKVSGVVTKKELFGSDIKVEGLIKDYETIEKIKAGEYKGFSIDATVFADPVRRMVSGVKAYKRLTVCHNPACKVCYFGM</sequence>
<gene>
    <name evidence="1" type="ORF">S01H1_69181</name>
</gene>
<dbReference type="EMBL" id="BARS01045912">
    <property type="protein sequence ID" value="GAG37928.1"/>
    <property type="molecule type" value="Genomic_DNA"/>
</dbReference>
<organism evidence="1">
    <name type="scientific">marine sediment metagenome</name>
    <dbReference type="NCBI Taxonomy" id="412755"/>
    <lineage>
        <taxon>unclassified sequences</taxon>
        <taxon>metagenomes</taxon>
        <taxon>ecological metagenomes</taxon>
    </lineage>
</organism>
<comment type="caution">
    <text evidence="1">The sequence shown here is derived from an EMBL/GenBank/DDBJ whole genome shotgun (WGS) entry which is preliminary data.</text>
</comment>